<dbReference type="EMBL" id="CP000631">
    <property type="protein sequence ID" value="ACM31431.1"/>
    <property type="molecule type" value="Genomic_DNA"/>
</dbReference>
<dbReference type="AlphaFoldDB" id="B9JQL2"/>
<keyword evidence="1" id="KW-0472">Membrane</keyword>
<geneLocation type="plasmid" evidence="2 3">
    <name>pAtK84c</name>
</geneLocation>
<accession>B9JQL2</accession>
<dbReference type="KEGG" id="ara:Arad_12475"/>
<keyword evidence="2" id="KW-0614">Plasmid</keyword>
<evidence type="ECO:0000313" key="2">
    <source>
        <dbReference type="EMBL" id="ACM31431.1"/>
    </source>
</evidence>
<name>B9JQL2_RHIR8</name>
<reference evidence="2 3" key="1">
    <citation type="journal article" date="2009" name="J. Bacteriol.">
        <title>Genome sequences of three Agrobacterium biovars help elucidate the evolution of multichromosome genomes in bacteria.</title>
        <authorList>
            <person name="Slater S.C."/>
            <person name="Goldman B.S."/>
            <person name="Goodner B."/>
            <person name="Setubal J.C."/>
            <person name="Farrand S.K."/>
            <person name="Nester E.W."/>
            <person name="Burr T.J."/>
            <person name="Banta L."/>
            <person name="Dickerman A.W."/>
            <person name="Paulsen I."/>
            <person name="Otten L."/>
            <person name="Suen G."/>
            <person name="Welch R."/>
            <person name="Almeida N.F."/>
            <person name="Arnold F."/>
            <person name="Burton O.T."/>
            <person name="Du Z."/>
            <person name="Ewing A."/>
            <person name="Godsy E."/>
            <person name="Heisel S."/>
            <person name="Houmiel K.L."/>
            <person name="Jhaveri J."/>
            <person name="Lu J."/>
            <person name="Miller N.M."/>
            <person name="Norton S."/>
            <person name="Chen Q."/>
            <person name="Phoolcharoen W."/>
            <person name="Ohlin V."/>
            <person name="Ondrusek D."/>
            <person name="Pride N."/>
            <person name="Stricklin S.L."/>
            <person name="Sun J."/>
            <person name="Wheeler C."/>
            <person name="Wilson L."/>
            <person name="Zhu H."/>
            <person name="Wood D.W."/>
        </authorList>
    </citation>
    <scope>NUCLEOTIDE SEQUENCE [LARGE SCALE GENOMIC DNA]</scope>
    <source>
        <strain evidence="3">K84 / ATCC BAA-868</strain>
        <plasmid evidence="2 3">pAtK84c</plasmid>
    </source>
</reference>
<evidence type="ECO:0000313" key="3">
    <source>
        <dbReference type="Proteomes" id="UP000001600"/>
    </source>
</evidence>
<sequence>MPIAKLRHRNLIFTAIFANLIHIRGIFVAAIMIPDFITHYHPLEDPPFQNLSDASDDELPFIIARLSHRRAAGSKRIFGRVYMDYRRQTEAKLKDLFVKAGGRPERSAPNYFVLGTSKWFANLYPEVGDVRFPLSTFAPETISFTYPDSCVSMRLGPNFGLPPDPQCPNHETVFRITELEKIIGKYGLPRDDADDGAAYADYHLREFERYIEVRVWTDAPIRALPGRSR</sequence>
<dbReference type="Proteomes" id="UP000001600">
    <property type="component" value="Plasmid pAtK84c"/>
</dbReference>
<gene>
    <name evidence="2" type="ordered locus">Arad_12475</name>
</gene>
<organism evidence="2 3">
    <name type="scientific">Rhizobium rhizogenes (strain K84 / ATCC BAA-868)</name>
    <name type="common">Agrobacterium radiobacter</name>
    <dbReference type="NCBI Taxonomy" id="311403"/>
    <lineage>
        <taxon>Bacteria</taxon>
        <taxon>Pseudomonadati</taxon>
        <taxon>Pseudomonadota</taxon>
        <taxon>Alphaproteobacteria</taxon>
        <taxon>Hyphomicrobiales</taxon>
        <taxon>Rhizobiaceae</taxon>
        <taxon>Rhizobium/Agrobacterium group</taxon>
        <taxon>Rhizobium</taxon>
    </lineage>
</organism>
<feature type="transmembrane region" description="Helical" evidence="1">
    <location>
        <begin position="12"/>
        <end position="33"/>
    </location>
</feature>
<evidence type="ECO:0000256" key="1">
    <source>
        <dbReference type="SAM" id="Phobius"/>
    </source>
</evidence>
<proteinExistence type="predicted"/>
<dbReference type="HOGENOM" id="CLU_114898_0_0_5"/>
<protein>
    <submittedName>
        <fullName evidence="2">Uncharacterized protein</fullName>
    </submittedName>
</protein>
<keyword evidence="1" id="KW-1133">Transmembrane helix</keyword>
<keyword evidence="1" id="KW-0812">Transmembrane</keyword>